<dbReference type="PROSITE" id="PS50071">
    <property type="entry name" value="HOMEOBOX_2"/>
    <property type="match status" value="1"/>
</dbReference>
<evidence type="ECO:0000256" key="2">
    <source>
        <dbReference type="ARBA" id="ARBA00023155"/>
    </source>
</evidence>
<dbReference type="EnsemblProtists" id="EOD28418">
    <property type="protein sequence ID" value="EOD28418"/>
    <property type="gene ID" value="EMIHUDRAFT_434760"/>
</dbReference>
<feature type="region of interest" description="Disordered" evidence="6">
    <location>
        <begin position="1"/>
        <end position="56"/>
    </location>
</feature>
<dbReference type="GeneID" id="17261351"/>
<dbReference type="GeneID" id="17273964"/>
<feature type="DNA-binding region" description="Homeobox" evidence="4">
    <location>
        <begin position="53"/>
        <end position="112"/>
    </location>
</feature>
<dbReference type="GO" id="GO:1990837">
    <property type="term" value="F:sequence-specific double-stranded DNA binding"/>
    <property type="evidence" value="ECO:0007669"/>
    <property type="project" value="TreeGrafter"/>
</dbReference>
<dbReference type="SMART" id="SM00389">
    <property type="entry name" value="HOX"/>
    <property type="match status" value="1"/>
</dbReference>
<dbReference type="Proteomes" id="UP000013827">
    <property type="component" value="Unassembled WGS sequence"/>
</dbReference>
<dbReference type="PRINTS" id="PR00031">
    <property type="entry name" value="HTHREPRESSR"/>
</dbReference>
<dbReference type="HOGENOM" id="CLU_759596_0_0_1"/>
<evidence type="ECO:0000256" key="4">
    <source>
        <dbReference type="PROSITE-ProRule" id="PRU00108"/>
    </source>
</evidence>
<dbReference type="InterPro" id="IPR017970">
    <property type="entry name" value="Homeobox_CS"/>
</dbReference>
<feature type="compositionally biased region" description="Pro residues" evidence="6">
    <location>
        <begin position="351"/>
        <end position="365"/>
    </location>
</feature>
<dbReference type="GO" id="GO:0005634">
    <property type="term" value="C:nucleus"/>
    <property type="evidence" value="ECO:0007669"/>
    <property type="project" value="UniProtKB-SubCell"/>
</dbReference>
<dbReference type="eggNOG" id="KOG0490">
    <property type="taxonomic scope" value="Eukaryota"/>
</dbReference>
<dbReference type="CDD" id="cd00086">
    <property type="entry name" value="homeodomain"/>
    <property type="match status" value="1"/>
</dbReference>
<dbReference type="PROSITE" id="PS00027">
    <property type="entry name" value="HOMEOBOX_1"/>
    <property type="match status" value="1"/>
</dbReference>
<keyword evidence="2 4" id="KW-0371">Homeobox</keyword>
<dbReference type="KEGG" id="ehx:EMIHUDRAFT_434760"/>
<dbReference type="OMA" id="CCRTATQ"/>
<dbReference type="STRING" id="2903.R1BZI1"/>
<keyword evidence="9" id="KW-1185">Reference proteome</keyword>
<dbReference type="Gene3D" id="1.10.10.60">
    <property type="entry name" value="Homeodomain-like"/>
    <property type="match status" value="1"/>
</dbReference>
<dbReference type="Pfam" id="PF00046">
    <property type="entry name" value="Homeodomain"/>
    <property type="match status" value="1"/>
</dbReference>
<name>A0A0D3JY33_EMIH1</name>
<feature type="domain" description="Homeobox" evidence="7">
    <location>
        <begin position="51"/>
        <end position="111"/>
    </location>
</feature>
<feature type="compositionally biased region" description="Low complexity" evidence="6">
    <location>
        <begin position="13"/>
        <end position="52"/>
    </location>
</feature>
<sequence length="365" mass="36868">MLDPEALPATARPGSPGSDDSAPSLRAAPSSPSNSNSSEFAEPPSEAAVEAASRPKRCKISRAQLSVLIESFDQEPLPNFDQRQSLAQRLGMTPRSVQIWFQNRRQRLKPAAAQTRKDGLSRSASYGDSSHLRKALEGEQHRSGLSQSGAYQRGSHPALNAALNSIPALAAAAAAGLGQHDDVYYRLPPYASSGQTTGSSSYSITFDHSAPLDVMDKFAATKALLGAGACSSRPGPAHPPNPPRYHPPAVLLAAQRAANAAAAAGPRPTVACCRTATQGFDAGLGGQGGYGAAQGRTPILAATMPPSPSSAPAAPPPATSDGLGLLLLAGACDAGTGGNEAGAADAGSATPAPPPLPAAVPPCAA</sequence>
<keyword evidence="3 4" id="KW-0539">Nucleus</keyword>
<dbReference type="PaxDb" id="2903-EOD15197"/>
<comment type="subcellular location">
    <subcellularLocation>
        <location evidence="4 5">Nucleus</location>
    </subcellularLocation>
</comment>
<evidence type="ECO:0000313" key="9">
    <source>
        <dbReference type="Proteomes" id="UP000013827"/>
    </source>
</evidence>
<feature type="region of interest" description="Disordered" evidence="6">
    <location>
        <begin position="339"/>
        <end position="365"/>
    </location>
</feature>
<dbReference type="InterPro" id="IPR052631">
    <property type="entry name" value="Paired_homeobox_Bicoid"/>
</dbReference>
<dbReference type="InterPro" id="IPR001356">
    <property type="entry name" value="HD"/>
</dbReference>
<accession>A0A0D3JY33</accession>
<reference evidence="9" key="1">
    <citation type="journal article" date="2013" name="Nature">
        <title>Pan genome of the phytoplankton Emiliania underpins its global distribution.</title>
        <authorList>
            <person name="Read B.A."/>
            <person name="Kegel J."/>
            <person name="Klute M.J."/>
            <person name="Kuo A."/>
            <person name="Lefebvre S.C."/>
            <person name="Maumus F."/>
            <person name="Mayer C."/>
            <person name="Miller J."/>
            <person name="Monier A."/>
            <person name="Salamov A."/>
            <person name="Young J."/>
            <person name="Aguilar M."/>
            <person name="Claverie J.M."/>
            <person name="Frickenhaus S."/>
            <person name="Gonzalez K."/>
            <person name="Herman E.K."/>
            <person name="Lin Y.C."/>
            <person name="Napier J."/>
            <person name="Ogata H."/>
            <person name="Sarno A.F."/>
            <person name="Shmutz J."/>
            <person name="Schroeder D."/>
            <person name="de Vargas C."/>
            <person name="Verret F."/>
            <person name="von Dassow P."/>
            <person name="Valentin K."/>
            <person name="Van de Peer Y."/>
            <person name="Wheeler G."/>
            <person name="Dacks J.B."/>
            <person name="Delwiche C.F."/>
            <person name="Dyhrman S.T."/>
            <person name="Glockner G."/>
            <person name="John U."/>
            <person name="Richards T."/>
            <person name="Worden A.Z."/>
            <person name="Zhang X."/>
            <person name="Grigoriev I.V."/>
            <person name="Allen A.E."/>
            <person name="Bidle K."/>
            <person name="Borodovsky M."/>
            <person name="Bowler C."/>
            <person name="Brownlee C."/>
            <person name="Cock J.M."/>
            <person name="Elias M."/>
            <person name="Gladyshev V.N."/>
            <person name="Groth M."/>
            <person name="Guda C."/>
            <person name="Hadaegh A."/>
            <person name="Iglesias-Rodriguez M.D."/>
            <person name="Jenkins J."/>
            <person name="Jones B.M."/>
            <person name="Lawson T."/>
            <person name="Leese F."/>
            <person name="Lindquist E."/>
            <person name="Lobanov A."/>
            <person name="Lomsadze A."/>
            <person name="Malik S.B."/>
            <person name="Marsh M.E."/>
            <person name="Mackinder L."/>
            <person name="Mock T."/>
            <person name="Mueller-Roeber B."/>
            <person name="Pagarete A."/>
            <person name="Parker M."/>
            <person name="Probert I."/>
            <person name="Quesneville H."/>
            <person name="Raines C."/>
            <person name="Rensing S.A."/>
            <person name="Riano-Pachon D.M."/>
            <person name="Richier S."/>
            <person name="Rokitta S."/>
            <person name="Shiraiwa Y."/>
            <person name="Soanes D.M."/>
            <person name="van der Giezen M."/>
            <person name="Wahlund T.M."/>
            <person name="Williams B."/>
            <person name="Wilson W."/>
            <person name="Wolfe G."/>
            <person name="Wurch L.L."/>
        </authorList>
    </citation>
    <scope>NUCLEOTIDE SEQUENCE</scope>
</reference>
<evidence type="ECO:0000256" key="3">
    <source>
        <dbReference type="ARBA" id="ARBA00023242"/>
    </source>
</evidence>
<feature type="region of interest" description="Disordered" evidence="6">
    <location>
        <begin position="108"/>
        <end position="130"/>
    </location>
</feature>
<dbReference type="GO" id="GO:0000981">
    <property type="term" value="F:DNA-binding transcription factor activity, RNA polymerase II-specific"/>
    <property type="evidence" value="ECO:0007669"/>
    <property type="project" value="InterPro"/>
</dbReference>
<dbReference type="SUPFAM" id="SSF46689">
    <property type="entry name" value="Homeodomain-like"/>
    <property type="match status" value="1"/>
</dbReference>
<dbReference type="EnsemblProtists" id="EOD15197">
    <property type="protein sequence ID" value="EOD15197"/>
    <property type="gene ID" value="EMIHUDRAFT_445626"/>
</dbReference>
<evidence type="ECO:0000256" key="1">
    <source>
        <dbReference type="ARBA" id="ARBA00023125"/>
    </source>
</evidence>
<dbReference type="PANTHER" id="PTHR46255">
    <property type="entry name" value="SHORT STATURE HOMEOBOX"/>
    <property type="match status" value="1"/>
</dbReference>
<dbReference type="InterPro" id="IPR009057">
    <property type="entry name" value="Homeodomain-like_sf"/>
</dbReference>
<dbReference type="InterPro" id="IPR000047">
    <property type="entry name" value="HTH_motif"/>
</dbReference>
<dbReference type="KEGG" id="ehx:EMIHUDRAFT_445626"/>
<keyword evidence="1 4" id="KW-0238">DNA-binding</keyword>
<evidence type="ECO:0000313" key="8">
    <source>
        <dbReference type="EnsemblProtists" id="EOD28418"/>
    </source>
</evidence>
<feature type="compositionally biased region" description="Low complexity" evidence="6">
    <location>
        <begin position="341"/>
        <end position="350"/>
    </location>
</feature>
<evidence type="ECO:0000259" key="7">
    <source>
        <dbReference type="PROSITE" id="PS50071"/>
    </source>
</evidence>
<dbReference type="PANTHER" id="PTHR46255:SF3">
    <property type="entry name" value="HOMEOBOX DOMAIN-CONTAINING PROTEIN"/>
    <property type="match status" value="1"/>
</dbReference>
<evidence type="ECO:0000256" key="6">
    <source>
        <dbReference type="SAM" id="MobiDB-lite"/>
    </source>
</evidence>
<dbReference type="RefSeq" id="XP_005780847.1">
    <property type="nucleotide sequence ID" value="XM_005780790.1"/>
</dbReference>
<evidence type="ECO:0000256" key="5">
    <source>
        <dbReference type="RuleBase" id="RU000682"/>
    </source>
</evidence>
<reference evidence="8" key="2">
    <citation type="submission" date="2024-10" db="UniProtKB">
        <authorList>
            <consortium name="EnsemblProtists"/>
        </authorList>
    </citation>
    <scope>IDENTIFICATION</scope>
</reference>
<protein>
    <recommendedName>
        <fullName evidence="7">Homeobox domain-containing protein</fullName>
    </recommendedName>
</protein>
<proteinExistence type="predicted"/>
<dbReference type="RefSeq" id="XP_005767626.1">
    <property type="nucleotide sequence ID" value="XM_005767569.1"/>
</dbReference>
<dbReference type="AlphaFoldDB" id="A0A0D3JY33"/>
<organism evidence="8 9">
    <name type="scientific">Emiliania huxleyi (strain CCMP1516)</name>
    <dbReference type="NCBI Taxonomy" id="280463"/>
    <lineage>
        <taxon>Eukaryota</taxon>
        <taxon>Haptista</taxon>
        <taxon>Haptophyta</taxon>
        <taxon>Prymnesiophyceae</taxon>
        <taxon>Isochrysidales</taxon>
        <taxon>Noelaerhabdaceae</taxon>
        <taxon>Emiliania</taxon>
    </lineage>
</organism>